<dbReference type="InterPro" id="IPR040015">
    <property type="entry name" value="UBL3-like"/>
</dbReference>
<dbReference type="PROSITE" id="PS50053">
    <property type="entry name" value="UBIQUITIN_2"/>
    <property type="match status" value="1"/>
</dbReference>
<dbReference type="Pfam" id="PF13881">
    <property type="entry name" value="Rad60-SLD_2"/>
    <property type="match status" value="1"/>
</dbReference>
<protein>
    <recommendedName>
        <fullName evidence="2">Ubiquitin-like domain-containing protein</fullName>
    </recommendedName>
</protein>
<evidence type="ECO:0000313" key="3">
    <source>
        <dbReference type="EMBL" id="KAG6511351.1"/>
    </source>
</evidence>
<dbReference type="Proteomes" id="UP000734854">
    <property type="component" value="Unassembled WGS sequence"/>
</dbReference>
<comment type="caution">
    <text evidence="3">The sequence shown here is derived from an EMBL/GenBank/DDBJ whole genome shotgun (WGS) entry which is preliminary data.</text>
</comment>
<keyword evidence="4" id="KW-1185">Reference proteome</keyword>
<evidence type="ECO:0000313" key="4">
    <source>
        <dbReference type="Proteomes" id="UP000734854"/>
    </source>
</evidence>
<dbReference type="SUPFAM" id="SSF54236">
    <property type="entry name" value="Ubiquitin-like"/>
    <property type="match status" value="1"/>
</dbReference>
<evidence type="ECO:0000259" key="2">
    <source>
        <dbReference type="PROSITE" id="PS50053"/>
    </source>
</evidence>
<dbReference type="AlphaFoldDB" id="A0A8J5GWM7"/>
<dbReference type="InterPro" id="IPR039540">
    <property type="entry name" value="UBL3-like_ubiquitin_dom"/>
</dbReference>
<dbReference type="EMBL" id="JACMSC010000008">
    <property type="protein sequence ID" value="KAG6511351.1"/>
    <property type="molecule type" value="Genomic_DNA"/>
</dbReference>
<gene>
    <name evidence="3" type="ORF">ZIOFF_029414</name>
</gene>
<accession>A0A8J5GWM7</accession>
<feature type="region of interest" description="Disordered" evidence="1">
    <location>
        <begin position="1"/>
        <end position="42"/>
    </location>
</feature>
<dbReference type="PANTHER" id="PTHR13169">
    <property type="entry name" value="UBIQUITIN-LIKE PROTEIN 3 HCG-1 PROTEIN"/>
    <property type="match status" value="1"/>
</dbReference>
<dbReference type="InterPro" id="IPR000626">
    <property type="entry name" value="Ubiquitin-like_dom"/>
</dbReference>
<name>A0A8J5GWM7_ZINOF</name>
<sequence length="239" mass="26198">MSCVPRNDGGWVGAGLEPRRSAPRLPPPRCSPPPPSPAAPVDQLCLSIDTTSGTPPVLPAAQRIDFNRRSHQNSILIIDSRFKVKDSPVPSIKTGFCCFLFYPLGLDWIGSASREVAALCRTEDYPLRWRSFGMAKEDLVELKFRIFDGTDIGPNKYEPSTTVASLKEFILAQWPQGKDIAPRTINDVKLINGGKILENNRTIAESRVPVGELPGGVITMHVVVRPPVLDKNSGTLFVL</sequence>
<feature type="domain" description="Ubiquitin-like" evidence="2">
    <location>
        <begin position="140"/>
        <end position="208"/>
    </location>
</feature>
<dbReference type="InterPro" id="IPR029071">
    <property type="entry name" value="Ubiquitin-like_domsf"/>
</dbReference>
<dbReference type="PANTHER" id="PTHR13169:SF0">
    <property type="entry name" value="UBIQUITIN-LIKE PROTEIN 3"/>
    <property type="match status" value="1"/>
</dbReference>
<reference evidence="3 4" key="1">
    <citation type="submission" date="2020-08" db="EMBL/GenBank/DDBJ databases">
        <title>Plant Genome Project.</title>
        <authorList>
            <person name="Zhang R.-G."/>
        </authorList>
    </citation>
    <scope>NUCLEOTIDE SEQUENCE [LARGE SCALE GENOMIC DNA]</scope>
    <source>
        <tissue evidence="3">Rhizome</tissue>
    </source>
</reference>
<feature type="compositionally biased region" description="Pro residues" evidence="1">
    <location>
        <begin position="24"/>
        <end position="38"/>
    </location>
</feature>
<dbReference type="Gene3D" id="3.10.20.90">
    <property type="entry name" value="Phosphatidylinositol 3-kinase Catalytic Subunit, Chain A, domain 1"/>
    <property type="match status" value="1"/>
</dbReference>
<proteinExistence type="predicted"/>
<evidence type="ECO:0000256" key="1">
    <source>
        <dbReference type="SAM" id="MobiDB-lite"/>
    </source>
</evidence>
<dbReference type="CDD" id="cd01814">
    <property type="entry name" value="Ubl_MUBs_plant"/>
    <property type="match status" value="1"/>
</dbReference>
<organism evidence="3 4">
    <name type="scientific">Zingiber officinale</name>
    <name type="common">Ginger</name>
    <name type="synonym">Amomum zingiber</name>
    <dbReference type="NCBI Taxonomy" id="94328"/>
    <lineage>
        <taxon>Eukaryota</taxon>
        <taxon>Viridiplantae</taxon>
        <taxon>Streptophyta</taxon>
        <taxon>Embryophyta</taxon>
        <taxon>Tracheophyta</taxon>
        <taxon>Spermatophyta</taxon>
        <taxon>Magnoliopsida</taxon>
        <taxon>Liliopsida</taxon>
        <taxon>Zingiberales</taxon>
        <taxon>Zingiberaceae</taxon>
        <taxon>Zingiber</taxon>
    </lineage>
</organism>